<protein>
    <submittedName>
        <fullName evidence="1">Unnamed protein product</fullName>
    </submittedName>
</protein>
<evidence type="ECO:0000313" key="2">
    <source>
        <dbReference type="Proteomes" id="UP000270034"/>
    </source>
</evidence>
<sequence>MCQYSVTLAYSCKQSPVPCQKPLPATKKLLTHCQLADGHKTPYNCPPSGYAAWHCLTGTLCFINKRKLS</sequence>
<name>A0A2Z5ZKR0_9PROT</name>
<evidence type="ECO:0000313" key="1">
    <source>
        <dbReference type="EMBL" id="BBC81372.1"/>
    </source>
</evidence>
<dbReference type="KEGG" id="aot:AcetOri_orf04573"/>
<dbReference type="AlphaFoldDB" id="A0A2Z5ZKR0"/>
<accession>A0A2Z5ZKR0</accession>
<proteinExistence type="predicted"/>
<dbReference type="EMBL" id="AP018515">
    <property type="protein sequence ID" value="BBC81372.1"/>
    <property type="molecule type" value="Genomic_DNA"/>
</dbReference>
<organism evidence="1 2">
    <name type="scientific">Acetobacter orientalis</name>
    <dbReference type="NCBI Taxonomy" id="146474"/>
    <lineage>
        <taxon>Bacteria</taxon>
        <taxon>Pseudomonadati</taxon>
        <taxon>Pseudomonadota</taxon>
        <taxon>Alphaproteobacteria</taxon>
        <taxon>Acetobacterales</taxon>
        <taxon>Acetobacteraceae</taxon>
        <taxon>Acetobacter</taxon>
    </lineage>
</organism>
<gene>
    <name evidence="1" type="ORF">AcetOrient_orf04573</name>
</gene>
<dbReference type="Proteomes" id="UP000270034">
    <property type="component" value="Chromosome"/>
</dbReference>
<reference evidence="1 2" key="1">
    <citation type="submission" date="2018-02" db="EMBL/GenBank/DDBJ databases">
        <title>Acetobacter orientalis genome.</title>
        <authorList>
            <person name="Nakashima N."/>
            <person name="Tamura T."/>
        </authorList>
    </citation>
    <scope>NUCLEOTIDE SEQUENCE [LARGE SCALE GENOMIC DNA]</scope>
    <source>
        <strain evidence="1 2">FAN1</strain>
    </source>
</reference>